<sequence>MRMTKYGHACVRLEKDGRSLVIDPGELTPEAEATDGVDAVLITHQHEDHFSFDKLRATPAAVYTSAGMVRRLEELDDAREPDDAQKLDRENIHAVRDGDTFEVAGFRVRVIGEKHHFSHPDFPPVDNVGFLVDDVVFHPGDALTQVEVPTLLLPGQAPWLTVPMMIEYLRTVAPERAFAIHDGLVNEIGLAVLDDVLAMEAERAGREYRRPAVGESVEL</sequence>
<organism evidence="2 3">
    <name type="scientific">Actinomadura gamaensis</name>
    <dbReference type="NCBI Taxonomy" id="1763541"/>
    <lineage>
        <taxon>Bacteria</taxon>
        <taxon>Bacillati</taxon>
        <taxon>Actinomycetota</taxon>
        <taxon>Actinomycetes</taxon>
        <taxon>Streptosporangiales</taxon>
        <taxon>Thermomonosporaceae</taxon>
        <taxon>Actinomadura</taxon>
    </lineage>
</organism>
<feature type="domain" description="Metallo-beta-lactamase" evidence="1">
    <location>
        <begin position="7"/>
        <end position="181"/>
    </location>
</feature>
<evidence type="ECO:0000259" key="1">
    <source>
        <dbReference type="SMART" id="SM00849"/>
    </source>
</evidence>
<dbReference type="Gene3D" id="3.60.15.10">
    <property type="entry name" value="Ribonuclease Z/Hydroxyacylglutathione hydrolase-like"/>
    <property type="match status" value="1"/>
</dbReference>
<reference evidence="3" key="1">
    <citation type="journal article" date="2019" name="Int. J. Syst. Evol. Microbiol.">
        <title>The Global Catalogue of Microorganisms (GCM) 10K type strain sequencing project: providing services to taxonomists for standard genome sequencing and annotation.</title>
        <authorList>
            <consortium name="The Broad Institute Genomics Platform"/>
            <consortium name="The Broad Institute Genome Sequencing Center for Infectious Disease"/>
            <person name="Wu L."/>
            <person name="Ma J."/>
        </authorList>
    </citation>
    <scope>NUCLEOTIDE SEQUENCE [LARGE SCALE GENOMIC DNA]</scope>
    <source>
        <strain evidence="3">KLKA75</strain>
    </source>
</reference>
<proteinExistence type="predicted"/>
<keyword evidence="3" id="KW-1185">Reference proteome</keyword>
<dbReference type="SMART" id="SM00849">
    <property type="entry name" value="Lactamase_B"/>
    <property type="match status" value="1"/>
</dbReference>
<protein>
    <submittedName>
        <fullName evidence="2">MBL fold metallo-hydrolase</fullName>
    </submittedName>
</protein>
<evidence type="ECO:0000313" key="2">
    <source>
        <dbReference type="EMBL" id="MFC4910032.1"/>
    </source>
</evidence>
<dbReference type="InterPro" id="IPR050114">
    <property type="entry name" value="UPF0173_UPF0282_UlaG_hydrolase"/>
</dbReference>
<dbReference type="InterPro" id="IPR036866">
    <property type="entry name" value="RibonucZ/Hydroxyglut_hydro"/>
</dbReference>
<dbReference type="Pfam" id="PF13483">
    <property type="entry name" value="Lactamase_B_3"/>
    <property type="match status" value="1"/>
</dbReference>
<evidence type="ECO:0000313" key="3">
    <source>
        <dbReference type="Proteomes" id="UP001595872"/>
    </source>
</evidence>
<gene>
    <name evidence="2" type="ORF">ACFPCY_22105</name>
</gene>
<dbReference type="PANTHER" id="PTHR43546:SF3">
    <property type="entry name" value="UPF0173 METAL-DEPENDENT HYDROLASE MJ1163"/>
    <property type="match status" value="1"/>
</dbReference>
<dbReference type="CDD" id="cd06262">
    <property type="entry name" value="metallo-hydrolase-like_MBL-fold"/>
    <property type="match status" value="1"/>
</dbReference>
<dbReference type="InterPro" id="IPR001279">
    <property type="entry name" value="Metallo-B-lactamas"/>
</dbReference>
<dbReference type="SUPFAM" id="SSF56281">
    <property type="entry name" value="Metallo-hydrolase/oxidoreductase"/>
    <property type="match status" value="1"/>
</dbReference>
<accession>A0ABV9U158</accession>
<dbReference type="Proteomes" id="UP001595872">
    <property type="component" value="Unassembled WGS sequence"/>
</dbReference>
<dbReference type="PANTHER" id="PTHR43546">
    <property type="entry name" value="UPF0173 METAL-DEPENDENT HYDROLASE MJ1163-RELATED"/>
    <property type="match status" value="1"/>
</dbReference>
<dbReference type="EMBL" id="JBHSIT010000006">
    <property type="protein sequence ID" value="MFC4910032.1"/>
    <property type="molecule type" value="Genomic_DNA"/>
</dbReference>
<dbReference type="RefSeq" id="WP_378258023.1">
    <property type="nucleotide sequence ID" value="NZ_JBHSIT010000006.1"/>
</dbReference>
<comment type="caution">
    <text evidence="2">The sequence shown here is derived from an EMBL/GenBank/DDBJ whole genome shotgun (WGS) entry which is preliminary data.</text>
</comment>
<name>A0ABV9U158_9ACTN</name>